<dbReference type="InterPro" id="IPR011043">
    <property type="entry name" value="Gal_Oxase/kelch_b-propeller"/>
</dbReference>
<keyword evidence="1" id="KW-0732">Signal</keyword>
<evidence type="ECO:0000256" key="1">
    <source>
        <dbReference type="ARBA" id="ARBA00022729"/>
    </source>
</evidence>
<dbReference type="PANTHER" id="PTHR36220">
    <property type="entry name" value="UNNAMED PRODUCT"/>
    <property type="match status" value="1"/>
</dbReference>
<dbReference type="InterPro" id="IPR028994">
    <property type="entry name" value="Integrin_alpha_N"/>
</dbReference>
<evidence type="ECO:0000313" key="3">
    <source>
        <dbReference type="Proteomes" id="UP000664859"/>
    </source>
</evidence>
<dbReference type="AlphaFoldDB" id="A0A835YZ62"/>
<dbReference type="OrthoDB" id="49304at2759"/>
<dbReference type="PANTHER" id="PTHR36220:SF1">
    <property type="entry name" value="GAMMA TUBULIN COMPLEX COMPONENT C-TERMINAL DOMAIN-CONTAINING PROTEIN"/>
    <property type="match status" value="1"/>
</dbReference>
<reference evidence="2" key="1">
    <citation type="submission" date="2021-02" db="EMBL/GenBank/DDBJ databases">
        <title>First Annotated Genome of the Yellow-green Alga Tribonema minus.</title>
        <authorList>
            <person name="Mahan K.M."/>
        </authorList>
    </citation>
    <scope>NUCLEOTIDE SEQUENCE</scope>
    <source>
        <strain evidence="2">UTEX B ZZ1240</strain>
    </source>
</reference>
<evidence type="ECO:0000313" key="2">
    <source>
        <dbReference type="EMBL" id="KAG5184080.1"/>
    </source>
</evidence>
<protein>
    <submittedName>
        <fullName evidence="2">Uncharacterized protein</fullName>
    </submittedName>
</protein>
<proteinExistence type="predicted"/>
<comment type="caution">
    <text evidence="2">The sequence shown here is derived from an EMBL/GenBank/DDBJ whole genome shotgun (WGS) entry which is preliminary data.</text>
</comment>
<dbReference type="InterPro" id="IPR013517">
    <property type="entry name" value="FG-GAP"/>
</dbReference>
<dbReference type="Pfam" id="PF14312">
    <property type="entry name" value="FG-GAP_2"/>
    <property type="match status" value="14"/>
</dbReference>
<dbReference type="Gene3D" id="2.130.10.130">
    <property type="entry name" value="Integrin alpha, N-terminal"/>
    <property type="match status" value="5"/>
</dbReference>
<gene>
    <name evidence="2" type="ORF">JKP88DRAFT_163619</name>
</gene>
<accession>A0A835YZ62</accession>
<dbReference type="SUPFAM" id="SSF50965">
    <property type="entry name" value="Galactose oxidase, central domain"/>
    <property type="match status" value="3"/>
</dbReference>
<dbReference type="EMBL" id="JAFCMP010000179">
    <property type="protein sequence ID" value="KAG5184080.1"/>
    <property type="molecule type" value="Genomic_DNA"/>
</dbReference>
<sequence length="927" mass="95046">MWTYDSLGGFSFYASGFPAGTTCYLFARARNTYTGANVVLNTNGRAVTFPSASPYYESALFVPYDLTGSDRFGCSVAVSGRYAVIGVCARSIKYTITSAGVAQVQEFSGATNQWVKTATLYPDDVYTGDSFGYAVSVSGTYAVITANQADPGCKTNAGAAYVFERNDLTSVWEQKTKLVASDALAGDGFGSSVAVSGTYAMVGASPRTELGTANSGGVYVFERNASSAVWEQKAILFPSDLPAGSYFGNSVSISGTYAIAGAYQKSGGGGAYIFERNSGTGVWEQKGILTCSDSSTANFGFSVAIDGTYAIIGANAKTVSSLANSGGAYVFERLSGTWTQTAAILTASDSSSGGFGYSVSIDGAYAIIGAYSKTVNSVSSAGGAYVFERVTGTWTQAAILDNPDPVASDHDQFGRSVSVSGTYAAIGAYASDPIGKADAGAAYIFERNASTGAWEQNTKLIASDAIPGDFFGSSIGVSGTYAIVGAPSKRLLGTSNSGGAYMFERDSGNAPAGGSVGTPSSVTSTSATVADVLTGAYTVMSALGTQITLSASTMYFEAAALTAFDPAVSDMFGNAVGMSASYFVVGAFQRDPLGVANAGSAYVMELNNSTGEWEHKAVLYPSDAAATDMFGSAVSVRGTYAVIGSYLADPAGEVNAGAAYVFERDSSSGTWVSGGKLVASDGMPGDNFGISVAVSSTYAIVGAYSRTRLGVSASGGAYVFERNSDSGVWEQRSVLFPSDLPAGSRFGASVSISGTYAIVGAYTKSGGGGAYIFERNPSSGIWEEKAILTCSDSTVARFGFGVSVDGTYAIVSAYYKTVNSLSQAGGAYVFERIAGAWTQTAILDNPDPAASDQFGFSVSASGIYAVIGCNLKDPSSKNSAGSMYLYKRNATTGGWENKVQWAASDGLAGDQLGFSVGVYGTTAVAGA</sequence>
<dbReference type="Proteomes" id="UP000664859">
    <property type="component" value="Unassembled WGS sequence"/>
</dbReference>
<feature type="non-terminal residue" evidence="2">
    <location>
        <position position="927"/>
    </location>
</feature>
<keyword evidence="3" id="KW-1185">Reference proteome</keyword>
<name>A0A835YZ62_9STRA</name>
<organism evidence="2 3">
    <name type="scientific">Tribonema minus</name>
    <dbReference type="NCBI Taxonomy" id="303371"/>
    <lineage>
        <taxon>Eukaryota</taxon>
        <taxon>Sar</taxon>
        <taxon>Stramenopiles</taxon>
        <taxon>Ochrophyta</taxon>
        <taxon>PX clade</taxon>
        <taxon>Xanthophyceae</taxon>
        <taxon>Tribonematales</taxon>
        <taxon>Tribonemataceae</taxon>
        <taxon>Tribonema</taxon>
    </lineage>
</organism>